<protein>
    <submittedName>
        <fullName evidence="2">Uncharacterized protein</fullName>
    </submittedName>
</protein>
<comment type="caution">
    <text evidence="2">The sequence shown here is derived from an EMBL/GenBank/DDBJ whole genome shotgun (WGS) entry which is preliminary data.</text>
</comment>
<reference evidence="2" key="1">
    <citation type="submission" date="2021-02" db="EMBL/GenBank/DDBJ databases">
        <authorList>
            <person name="Nowell W R."/>
        </authorList>
    </citation>
    <scope>NUCLEOTIDE SEQUENCE</scope>
</reference>
<dbReference type="AlphaFoldDB" id="A0A8S3D877"/>
<accession>A0A8S3D877</accession>
<feature type="coiled-coil region" evidence="1">
    <location>
        <begin position="20"/>
        <end position="47"/>
    </location>
</feature>
<feature type="non-terminal residue" evidence="2">
    <location>
        <position position="1"/>
    </location>
</feature>
<evidence type="ECO:0000313" key="3">
    <source>
        <dbReference type="Proteomes" id="UP000681720"/>
    </source>
</evidence>
<proteinExistence type="predicted"/>
<gene>
    <name evidence="2" type="ORF">GIL414_LOCUS55806</name>
</gene>
<evidence type="ECO:0000313" key="2">
    <source>
        <dbReference type="EMBL" id="CAF4977364.1"/>
    </source>
</evidence>
<keyword evidence="1" id="KW-0175">Coiled coil</keyword>
<dbReference type="Proteomes" id="UP000681720">
    <property type="component" value="Unassembled WGS sequence"/>
</dbReference>
<organism evidence="2 3">
    <name type="scientific">Rotaria magnacalcarata</name>
    <dbReference type="NCBI Taxonomy" id="392030"/>
    <lineage>
        <taxon>Eukaryota</taxon>
        <taxon>Metazoa</taxon>
        <taxon>Spiralia</taxon>
        <taxon>Gnathifera</taxon>
        <taxon>Rotifera</taxon>
        <taxon>Eurotatoria</taxon>
        <taxon>Bdelloidea</taxon>
        <taxon>Philodinida</taxon>
        <taxon>Philodinidae</taxon>
        <taxon>Rotaria</taxon>
    </lineage>
</organism>
<dbReference type="EMBL" id="CAJOBJ010198911">
    <property type="protein sequence ID" value="CAF4977364.1"/>
    <property type="molecule type" value="Genomic_DNA"/>
</dbReference>
<evidence type="ECO:0000256" key="1">
    <source>
        <dbReference type="SAM" id="Coils"/>
    </source>
</evidence>
<name>A0A8S3D877_9BILA</name>
<sequence>KQMLTEEKLRHENRQLLEMNRRFASQNDEYKAKLELIEAKVKEQREKICNEMQVCHENMINSISH</sequence>